<feature type="transmembrane region" description="Helical" evidence="6">
    <location>
        <begin position="1176"/>
        <end position="1197"/>
    </location>
</feature>
<feature type="transmembrane region" description="Helical" evidence="6">
    <location>
        <begin position="1267"/>
        <end position="1292"/>
    </location>
</feature>
<feature type="transmembrane region" description="Helical" evidence="6">
    <location>
        <begin position="1131"/>
        <end position="1155"/>
    </location>
</feature>
<feature type="transmembrane region" description="Helical" evidence="6">
    <location>
        <begin position="658"/>
        <end position="681"/>
    </location>
</feature>
<feature type="transmembrane region" description="Helical" evidence="6">
    <location>
        <begin position="1209"/>
        <end position="1227"/>
    </location>
</feature>
<feature type="transmembrane region" description="Helical" evidence="6">
    <location>
        <begin position="976"/>
        <end position="997"/>
    </location>
</feature>
<dbReference type="GO" id="GO:0016020">
    <property type="term" value="C:membrane"/>
    <property type="evidence" value="ECO:0007669"/>
    <property type="project" value="UniProtKB-SubCell"/>
</dbReference>
<keyword evidence="4 6" id="KW-1133">Transmembrane helix</keyword>
<feature type="transmembrane region" description="Helical" evidence="6">
    <location>
        <begin position="1239"/>
        <end position="1261"/>
    </location>
</feature>
<feature type="transmembrane region" description="Helical" evidence="6">
    <location>
        <begin position="830"/>
        <end position="854"/>
    </location>
</feature>
<dbReference type="Pfam" id="PF01554">
    <property type="entry name" value="MatE"/>
    <property type="match status" value="6"/>
</dbReference>
<dbReference type="Proteomes" id="UP001341281">
    <property type="component" value="Chromosome 02"/>
</dbReference>
<evidence type="ECO:0000256" key="7">
    <source>
        <dbReference type="SAM" id="Coils"/>
    </source>
</evidence>
<dbReference type="PANTHER" id="PTHR11206">
    <property type="entry name" value="MULTIDRUG RESISTANCE PROTEIN"/>
    <property type="match status" value="1"/>
</dbReference>
<feature type="transmembrane region" description="Helical" evidence="6">
    <location>
        <begin position="875"/>
        <end position="897"/>
    </location>
</feature>
<organism evidence="9 10">
    <name type="scientific">Paspalum notatum var. saurae</name>
    <dbReference type="NCBI Taxonomy" id="547442"/>
    <lineage>
        <taxon>Eukaryota</taxon>
        <taxon>Viridiplantae</taxon>
        <taxon>Streptophyta</taxon>
        <taxon>Embryophyta</taxon>
        <taxon>Tracheophyta</taxon>
        <taxon>Spermatophyta</taxon>
        <taxon>Magnoliopsida</taxon>
        <taxon>Liliopsida</taxon>
        <taxon>Poales</taxon>
        <taxon>Poaceae</taxon>
        <taxon>PACMAD clade</taxon>
        <taxon>Panicoideae</taxon>
        <taxon>Andropogonodae</taxon>
        <taxon>Paspaleae</taxon>
        <taxon>Paspalinae</taxon>
        <taxon>Paspalum</taxon>
    </lineage>
</organism>
<reference evidence="9 10" key="1">
    <citation type="submission" date="2024-02" db="EMBL/GenBank/DDBJ databases">
        <title>High-quality chromosome-scale genome assembly of Pensacola bahiagrass (Paspalum notatum Flugge var. saurae).</title>
        <authorList>
            <person name="Vega J.M."/>
            <person name="Podio M."/>
            <person name="Orjuela J."/>
            <person name="Siena L.A."/>
            <person name="Pessino S.C."/>
            <person name="Combes M.C."/>
            <person name="Mariac C."/>
            <person name="Albertini E."/>
            <person name="Pupilli F."/>
            <person name="Ortiz J.P.A."/>
            <person name="Leblanc O."/>
        </authorList>
    </citation>
    <scope>NUCLEOTIDE SEQUENCE [LARGE SCALE GENOMIC DNA]</scope>
    <source>
        <strain evidence="9">R1</strain>
        <tissue evidence="9">Leaf</tissue>
    </source>
</reference>
<dbReference type="CDD" id="cd13132">
    <property type="entry name" value="MATE_eukaryotic"/>
    <property type="match status" value="3"/>
</dbReference>
<feature type="transmembrane region" description="Helical" evidence="6">
    <location>
        <begin position="616"/>
        <end position="637"/>
    </location>
</feature>
<evidence type="ECO:0000256" key="8">
    <source>
        <dbReference type="SAM" id="MobiDB-lite"/>
    </source>
</evidence>
<feature type="region of interest" description="Disordered" evidence="8">
    <location>
        <begin position="483"/>
        <end position="515"/>
    </location>
</feature>
<keyword evidence="3 6" id="KW-0812">Transmembrane</keyword>
<evidence type="ECO:0000256" key="5">
    <source>
        <dbReference type="ARBA" id="ARBA00023136"/>
    </source>
</evidence>
<dbReference type="NCBIfam" id="TIGR00797">
    <property type="entry name" value="matE"/>
    <property type="match status" value="3"/>
</dbReference>
<evidence type="ECO:0000313" key="9">
    <source>
        <dbReference type="EMBL" id="WVZ59705.1"/>
    </source>
</evidence>
<comment type="subcellular location">
    <subcellularLocation>
        <location evidence="1">Membrane</location>
        <topology evidence="1">Multi-pass membrane protein</topology>
    </subcellularLocation>
</comment>
<evidence type="ECO:0000256" key="1">
    <source>
        <dbReference type="ARBA" id="ARBA00004141"/>
    </source>
</evidence>
<feature type="transmembrane region" description="Helical" evidence="6">
    <location>
        <begin position="795"/>
        <end position="824"/>
    </location>
</feature>
<feature type="transmembrane region" description="Helical" evidence="6">
    <location>
        <begin position="297"/>
        <end position="318"/>
    </location>
</feature>
<feature type="transmembrane region" description="Helical" evidence="6">
    <location>
        <begin position="1396"/>
        <end position="1419"/>
    </location>
</feature>
<feature type="transmembrane region" description="Helical" evidence="6">
    <location>
        <begin position="440"/>
        <end position="461"/>
    </location>
</feature>
<gene>
    <name evidence="9" type="ORF">U9M48_009815</name>
</gene>
<feature type="transmembrane region" description="Helical" evidence="6">
    <location>
        <begin position="917"/>
        <end position="939"/>
    </location>
</feature>
<name>A0AAQ3SSD7_PASNO</name>
<evidence type="ECO:0000256" key="6">
    <source>
        <dbReference type="RuleBase" id="RU004914"/>
    </source>
</evidence>
<proteinExistence type="inferred from homology"/>
<feature type="transmembrane region" description="Helical" evidence="6">
    <location>
        <begin position="583"/>
        <end position="604"/>
    </location>
</feature>
<feature type="coiled-coil region" evidence="7">
    <location>
        <begin position="998"/>
        <end position="1025"/>
    </location>
</feature>
<dbReference type="InterPro" id="IPR045069">
    <property type="entry name" value="MATE_euk"/>
</dbReference>
<feature type="transmembrane region" description="Helical" evidence="6">
    <location>
        <begin position="1495"/>
        <end position="1516"/>
    </location>
</feature>
<sequence length="1545" mass="164812">MAGGGDGESSGRLESILTEASWPWARRAWAAGRIELRLLTRLAAPAVVMYMINYLMSMSTQIFSGHLGNLELAAASLGNTGIQIFAYGLMLGMGSAVETLCGQAYGAHKYEMLGIYLQRSAVLLTATGVPLAALYAFSEPILVFLGQSPDIARAAAVFVYGLIPQIFAYAANFPIQKFLQAQSIVLPGAYISTATLALHLLLSWLAVYKAGLGLLGASLVLSLSWWIIVAAQFAYIVLSPRCRHTWNGFTCQAFSGLWDFLKLSAASAVMLCLETWYFQVLVLIAGLLPNPELALDALSVCMTISGWVFMISVGFNAAASVRVSNELGAGNPKSAYFSVWVVTALSALISVVLGIVILCLRNYISYIFTEGEVVSNAVADLCPLLAVTLILNGIQPVLSGVAVGCGWQQFVAYVNIGCYYIVGVPLGVLLGFVFKLGVKGIWGGMIGGTCMQTAILLWVTLRTDWNKEVEEAQKRLNKWEDKKTEPLLAASQPPSPRAAHTRAQHHAMGSAGGGSKLESPLLGPAAAAASATESGGGHGEADAAASARLESILSDASAPWARRVASASVVETRLLLRLAAPAVLVYMINYLMSMSTQIFCGHLGTLELAAASLGNTGIQIFAYGLMLGMGSAVETLCGQAYGAHRYEMLGVYLQRSTILLMATGIPLAVIYALSRPILVLLGESPDIAAAAAVFVYGLIPQIFAYAANFPIQKFMQAQSIMAPSAYISAATLAVHLGLSYLVVYSLGLGLLGASLTLSVSWWVIVVAQFVYIVTSQRCRLTWTGFSWQAFSGLPSFFKLSIASAVMLCLETWYFQILVLIAGLLKDPELALASLSVCMTISGWVFMISVGFNAAASVRVSNELGAGNPKAASFSVVVVTLMSFVLTALVSVVILLFRDSISYIFTEGEDVSQAVSKLTPLLAITLMLNGIQPVLSGVAVGCGWQAFVAYVNVGCYYIVGIPLGCLLGFYFDFGAAGIWTGMIGGTLMQTLILVWVTFRTNWNKEVEEAQKRLNKWENNKSPLLKDGGGMRKGKSDQLNTPLLATDVAAAAPSAGEAAVGAGHGVSSQIERILADESTPRARRLALAARAELRLLVSLAAPAVAVYMINYLMSMSTRIFCGQLGTLELAAASLGNVGIQVFAYGLMLGMGSAVETLCGQAYGAHRYEMLGVYMQRSFVLLAATGVPLAAMYAFSRQLLVALGEPERIAEAAWVFVLGLIPQIFAYAANFPIQKFLQAQSIVAPSAYISAATLAAHLALSWVAVYRLGLGLLGASLILSLSWWVIVAAQFVYIVTSERCRRTWRGFSWAAFAGLPEFFRLSAASAVMLCLETWYTQITVLIAGLLKDPEIALDSLAVCMSISGWVFMVSVGFNAAASVRVSNELGAGHPKAASFSVKVVTTLSLMVASAIAVVVMCLRDHISYVFTRGDDVARAVSTMTPLLAVTIVLNGVQPVLSGVAVGCGWQAFVAYVNVACYYGVGIPLGCVLGFYFDLGAMGIWGGMIGGLIAQTLILVYVTFRTDWNKEVQQAHMRLNKWEDTKKPTLAED</sequence>
<keyword evidence="7" id="KW-0175">Coiled coil</keyword>
<feature type="transmembrane region" description="Helical" evidence="6">
    <location>
        <begin position="259"/>
        <end position="285"/>
    </location>
</feature>
<feature type="transmembrane region" description="Helical" evidence="6">
    <location>
        <begin position="122"/>
        <end position="145"/>
    </location>
</feature>
<comment type="similarity">
    <text evidence="2 6">Belongs to the multi antimicrobial extrusion (MATE) (TC 2.A.66.1) family.</text>
</comment>
<feature type="transmembrane region" description="Helical" evidence="6">
    <location>
        <begin position="339"/>
        <end position="364"/>
    </location>
</feature>
<dbReference type="GO" id="GO:0015297">
    <property type="term" value="F:antiporter activity"/>
    <property type="evidence" value="ECO:0007669"/>
    <property type="project" value="InterPro"/>
</dbReference>
<feature type="transmembrane region" description="Helical" evidence="6">
    <location>
        <begin position="1091"/>
        <end position="1111"/>
    </location>
</feature>
<protein>
    <recommendedName>
        <fullName evidence="6">Protein DETOXIFICATION</fullName>
    </recommendedName>
    <alternativeName>
        <fullName evidence="6">Multidrug and toxic compound extrusion protein</fullName>
    </alternativeName>
</protein>
<keyword evidence="5 6" id="KW-0472">Membrane</keyword>
<accession>A0AAQ3SSD7</accession>
<feature type="transmembrane region" description="Helical" evidence="6">
    <location>
        <begin position="1439"/>
        <end position="1458"/>
    </location>
</feature>
<feature type="transmembrane region" description="Helical" evidence="6">
    <location>
        <begin position="151"/>
        <end position="172"/>
    </location>
</feature>
<feature type="transmembrane region" description="Helical" evidence="6">
    <location>
        <begin position="1465"/>
        <end position="1489"/>
    </location>
</feature>
<dbReference type="EMBL" id="CP144746">
    <property type="protein sequence ID" value="WVZ59705.1"/>
    <property type="molecule type" value="Genomic_DNA"/>
</dbReference>
<feature type="transmembrane region" description="Helical" evidence="6">
    <location>
        <begin position="212"/>
        <end position="238"/>
    </location>
</feature>
<evidence type="ECO:0000256" key="3">
    <source>
        <dbReference type="ARBA" id="ARBA00022692"/>
    </source>
</evidence>
<keyword evidence="10" id="KW-1185">Reference proteome</keyword>
<feature type="transmembrane region" description="Helical" evidence="6">
    <location>
        <begin position="946"/>
        <end position="970"/>
    </location>
</feature>
<evidence type="ECO:0000256" key="4">
    <source>
        <dbReference type="ARBA" id="ARBA00022989"/>
    </source>
</evidence>
<feature type="transmembrane region" description="Helical" evidence="6">
    <location>
        <begin position="410"/>
        <end position="434"/>
    </location>
</feature>
<feature type="transmembrane region" description="Helical" evidence="6">
    <location>
        <begin position="1304"/>
        <end position="1332"/>
    </location>
</feature>
<feature type="transmembrane region" description="Helical" evidence="6">
    <location>
        <begin position="748"/>
        <end position="774"/>
    </location>
</feature>
<evidence type="ECO:0000313" key="10">
    <source>
        <dbReference type="Proteomes" id="UP001341281"/>
    </source>
</evidence>
<dbReference type="GO" id="GO:0042910">
    <property type="term" value="F:xenobiotic transmembrane transporter activity"/>
    <property type="evidence" value="ECO:0007669"/>
    <property type="project" value="InterPro"/>
</dbReference>
<feature type="transmembrane region" description="Helical" evidence="6">
    <location>
        <begin position="384"/>
        <end position="403"/>
    </location>
</feature>
<feature type="transmembrane region" description="Helical" evidence="6">
    <location>
        <begin position="84"/>
        <end position="101"/>
    </location>
</feature>
<dbReference type="GO" id="GO:1990961">
    <property type="term" value="P:xenobiotic detoxification by transmembrane export across the plasma membrane"/>
    <property type="evidence" value="ECO:0007669"/>
    <property type="project" value="InterPro"/>
</dbReference>
<evidence type="ECO:0000256" key="2">
    <source>
        <dbReference type="ARBA" id="ARBA00010199"/>
    </source>
</evidence>
<dbReference type="InterPro" id="IPR002528">
    <property type="entry name" value="MATE_fam"/>
</dbReference>
<feature type="transmembrane region" description="Helical" evidence="6">
    <location>
        <begin position="720"/>
        <end position="742"/>
    </location>
</feature>
<feature type="transmembrane region" description="Helical" evidence="6">
    <location>
        <begin position="42"/>
        <end position="64"/>
    </location>
</feature>
<feature type="transmembrane region" description="Helical" evidence="6">
    <location>
        <begin position="184"/>
        <end position="206"/>
    </location>
</feature>
<feature type="transmembrane region" description="Helical" evidence="6">
    <location>
        <begin position="687"/>
        <end position="708"/>
    </location>
</feature>
<feature type="transmembrane region" description="Helical" evidence="6">
    <location>
        <begin position="1352"/>
        <end position="1376"/>
    </location>
</feature>